<dbReference type="InterPro" id="IPR014729">
    <property type="entry name" value="Rossmann-like_a/b/a_fold"/>
</dbReference>
<evidence type="ECO:0000259" key="3">
    <source>
        <dbReference type="Pfam" id="PF01467"/>
    </source>
</evidence>
<keyword evidence="2 4" id="KW-0548">Nucleotidyltransferase</keyword>
<evidence type="ECO:0000256" key="2">
    <source>
        <dbReference type="ARBA" id="ARBA00022695"/>
    </source>
</evidence>
<gene>
    <name evidence="4" type="ORF">CVIC9261_00595</name>
</gene>
<evidence type="ECO:0000313" key="5">
    <source>
        <dbReference type="Proteomes" id="UP001318120"/>
    </source>
</evidence>
<proteinExistence type="predicted"/>
<name>A0ABZ2E832_9BACT</name>
<dbReference type="Gene3D" id="3.40.50.620">
    <property type="entry name" value="HUPs"/>
    <property type="match status" value="1"/>
</dbReference>
<dbReference type="Pfam" id="PF01467">
    <property type="entry name" value="CTP_transf_like"/>
    <property type="match status" value="1"/>
</dbReference>
<dbReference type="InterPro" id="IPR004821">
    <property type="entry name" value="Cyt_trans-like"/>
</dbReference>
<dbReference type="PANTHER" id="PTHR43793">
    <property type="entry name" value="FAD SYNTHASE"/>
    <property type="match status" value="1"/>
</dbReference>
<dbReference type="Proteomes" id="UP001318120">
    <property type="component" value="Chromosome"/>
</dbReference>
<organism evidence="4 5">
    <name type="scientific">Campylobacter vicugnae</name>
    <dbReference type="NCBI Taxonomy" id="1660076"/>
    <lineage>
        <taxon>Bacteria</taxon>
        <taxon>Pseudomonadati</taxon>
        <taxon>Campylobacterota</taxon>
        <taxon>Epsilonproteobacteria</taxon>
        <taxon>Campylobacterales</taxon>
        <taxon>Campylobacteraceae</taxon>
        <taxon>Campylobacter</taxon>
    </lineage>
</organism>
<reference evidence="4 5" key="1">
    <citation type="journal article" date="2017" name="Genome Biol. Evol.">
        <title>Comparative Genomic Analysis Identifies a Campylobacter Clade Deficient in Selenium Metabolism.</title>
        <authorList>
            <person name="Miller W.G."/>
            <person name="Yee E."/>
            <person name="Lopes B.S."/>
            <person name="Chapman M.H."/>
            <person name="Huynh S."/>
            <person name="Bono J.L."/>
            <person name="Parker C.T."/>
            <person name="Strachan N.J.C."/>
            <person name="Forbes K.J."/>
        </authorList>
    </citation>
    <scope>NUCLEOTIDE SEQUENCE [LARGE SCALE GENOMIC DNA]</scope>
    <source>
        <strain evidence="4 5">RM9261</strain>
    </source>
</reference>
<dbReference type="GO" id="GO:0016779">
    <property type="term" value="F:nucleotidyltransferase activity"/>
    <property type="evidence" value="ECO:0007669"/>
    <property type="project" value="UniProtKB-KW"/>
</dbReference>
<dbReference type="EMBL" id="CP144916">
    <property type="protein sequence ID" value="WWC41868.1"/>
    <property type="molecule type" value="Genomic_DNA"/>
</dbReference>
<protein>
    <submittedName>
        <fullName evidence="4">Adenylyltransferase/cytidyltransferase family protein</fullName>
    </submittedName>
</protein>
<dbReference type="PANTHER" id="PTHR43793:SF1">
    <property type="entry name" value="FAD SYNTHASE"/>
    <property type="match status" value="1"/>
</dbReference>
<sequence length="132" mass="15371">MKRVITFGTFDLFHYGHLMILERAANLGDELFVGISSDKLNFAKKARYPIYTQMERIAIVKALKCVTEVFVEQSLELKREYLLKYNADILVMGDDWKGKFDEFKDIVEVVYLPRTPSISTTILIEKIQIKNM</sequence>
<evidence type="ECO:0000313" key="4">
    <source>
        <dbReference type="EMBL" id="WWC41868.1"/>
    </source>
</evidence>
<keyword evidence="1" id="KW-0808">Transferase</keyword>
<accession>A0ABZ2E832</accession>
<dbReference type="GeneID" id="93112563"/>
<dbReference type="InterPro" id="IPR050385">
    <property type="entry name" value="Archaeal_FAD_synthase"/>
</dbReference>
<dbReference type="NCBIfam" id="TIGR00125">
    <property type="entry name" value="cyt_tran_rel"/>
    <property type="match status" value="1"/>
</dbReference>
<evidence type="ECO:0000256" key="1">
    <source>
        <dbReference type="ARBA" id="ARBA00022679"/>
    </source>
</evidence>
<dbReference type="SUPFAM" id="SSF52374">
    <property type="entry name" value="Nucleotidylyl transferase"/>
    <property type="match status" value="1"/>
</dbReference>
<keyword evidence="5" id="KW-1185">Reference proteome</keyword>
<feature type="domain" description="Cytidyltransferase-like" evidence="3">
    <location>
        <begin position="5"/>
        <end position="125"/>
    </location>
</feature>
<dbReference type="RefSeq" id="WP_086257398.1">
    <property type="nucleotide sequence ID" value="NZ_CP144916.1"/>
</dbReference>